<keyword evidence="2" id="KW-1185">Reference proteome</keyword>
<evidence type="ECO:0000313" key="2">
    <source>
        <dbReference type="Proteomes" id="UP001500190"/>
    </source>
</evidence>
<sequence length="135" mass="15280">MFEYHGWATLRDTQDDWDRSGPADDLSQSTYDAVAAAIADVRNDLQVADLRVVNGSAHLWLAGLRNHRQEPVIEVFRRIARLAPWSYGLLHVYDDEAQGEDANRWVIWVLKRGSVTPEADSWLSPHVGVVEDELA</sequence>
<dbReference type="EMBL" id="BAAAND010000008">
    <property type="protein sequence ID" value="GAA1595595.1"/>
    <property type="molecule type" value="Genomic_DNA"/>
</dbReference>
<dbReference type="Proteomes" id="UP001500190">
    <property type="component" value="Unassembled WGS sequence"/>
</dbReference>
<gene>
    <name evidence="1" type="ORF">GCM10009742_48020</name>
</gene>
<reference evidence="2" key="1">
    <citation type="journal article" date="2019" name="Int. J. Syst. Evol. Microbiol.">
        <title>The Global Catalogue of Microorganisms (GCM) 10K type strain sequencing project: providing services to taxonomists for standard genome sequencing and annotation.</title>
        <authorList>
            <consortium name="The Broad Institute Genomics Platform"/>
            <consortium name="The Broad Institute Genome Sequencing Center for Infectious Disease"/>
            <person name="Wu L."/>
            <person name="Ma J."/>
        </authorList>
    </citation>
    <scope>NUCLEOTIDE SEQUENCE [LARGE SCALE GENOMIC DNA]</scope>
    <source>
        <strain evidence="2">JCM 14304</strain>
    </source>
</reference>
<evidence type="ECO:0000313" key="1">
    <source>
        <dbReference type="EMBL" id="GAA1595595.1"/>
    </source>
</evidence>
<organism evidence="1 2">
    <name type="scientific">Kribbella karoonensis</name>
    <dbReference type="NCBI Taxonomy" id="324851"/>
    <lineage>
        <taxon>Bacteria</taxon>
        <taxon>Bacillati</taxon>
        <taxon>Actinomycetota</taxon>
        <taxon>Actinomycetes</taxon>
        <taxon>Propionibacteriales</taxon>
        <taxon>Kribbellaceae</taxon>
        <taxon>Kribbella</taxon>
    </lineage>
</organism>
<comment type="caution">
    <text evidence="1">The sequence shown here is derived from an EMBL/GenBank/DDBJ whole genome shotgun (WGS) entry which is preliminary data.</text>
</comment>
<protein>
    <submittedName>
        <fullName evidence="1">Imm7 family immunity protein</fullName>
    </submittedName>
</protein>
<accession>A0ABP4Q0H1</accession>
<proteinExistence type="predicted"/>
<dbReference type="RefSeq" id="WP_344195020.1">
    <property type="nucleotide sequence ID" value="NZ_BAAAND010000008.1"/>
</dbReference>
<dbReference type="InterPro" id="IPR028965">
    <property type="entry name" value="Imm7"/>
</dbReference>
<name>A0ABP4Q0H1_9ACTN</name>
<dbReference type="Pfam" id="PF15585">
    <property type="entry name" value="Imm7"/>
    <property type="match status" value="1"/>
</dbReference>